<evidence type="ECO:0000259" key="10">
    <source>
        <dbReference type="PROSITE" id="PS50181"/>
    </source>
</evidence>
<comment type="subcellular location">
    <subcellularLocation>
        <location evidence="1">Chromosome</location>
    </subcellularLocation>
</comment>
<dbReference type="InterPro" id="IPR001810">
    <property type="entry name" value="F-box_dom"/>
</dbReference>
<dbReference type="PROSITE" id="PS50005">
    <property type="entry name" value="TPR"/>
    <property type="match status" value="1"/>
</dbReference>
<keyword evidence="8" id="KW-0234">DNA repair</keyword>
<dbReference type="InterPro" id="IPR019734">
    <property type="entry name" value="TPR_rpt"/>
</dbReference>
<evidence type="ECO:0000313" key="12">
    <source>
        <dbReference type="Proteomes" id="UP000006753"/>
    </source>
</evidence>
<dbReference type="Pfam" id="PF00560">
    <property type="entry name" value="LRR_1"/>
    <property type="match status" value="1"/>
</dbReference>
<reference evidence="11 12" key="1">
    <citation type="journal article" date="2012" name="BMC Genomics">
        <title>Sequencing the genome of Marssonina brunnea reveals fungus-poplar co-evolution.</title>
        <authorList>
            <person name="Zhu S."/>
            <person name="Cao Y.-Z."/>
            <person name="Jiang C."/>
            <person name="Tan B.-Y."/>
            <person name="Wang Z."/>
            <person name="Feng S."/>
            <person name="Zhang L."/>
            <person name="Su X.-H."/>
            <person name="Brejova B."/>
            <person name="Vinar T."/>
            <person name="Xu M."/>
            <person name="Wang M.-X."/>
            <person name="Zhang S.-G."/>
            <person name="Huang M.-R."/>
            <person name="Wu R."/>
            <person name="Zhou Y."/>
        </authorList>
    </citation>
    <scope>NUCLEOTIDE SEQUENCE [LARGE SCALE GENOMIC DNA]</scope>
    <source>
        <strain evidence="11 12">MB_m1</strain>
    </source>
</reference>
<organism evidence="11 12">
    <name type="scientific">Marssonina brunnea f. sp. multigermtubi (strain MB_m1)</name>
    <name type="common">Marssonina leaf spot fungus</name>
    <dbReference type="NCBI Taxonomy" id="1072389"/>
    <lineage>
        <taxon>Eukaryota</taxon>
        <taxon>Fungi</taxon>
        <taxon>Dikarya</taxon>
        <taxon>Ascomycota</taxon>
        <taxon>Pezizomycotina</taxon>
        <taxon>Leotiomycetes</taxon>
        <taxon>Helotiales</taxon>
        <taxon>Drepanopezizaceae</taxon>
        <taxon>Drepanopeziza</taxon>
    </lineage>
</organism>
<dbReference type="OrthoDB" id="629492at2759"/>
<dbReference type="RefSeq" id="XP_007288335.1">
    <property type="nucleotide sequence ID" value="XM_007288273.1"/>
</dbReference>
<dbReference type="GO" id="GO:0006325">
    <property type="term" value="P:chromatin organization"/>
    <property type="evidence" value="ECO:0007669"/>
    <property type="project" value="UniProtKB-KW"/>
</dbReference>
<dbReference type="InterPro" id="IPR032675">
    <property type="entry name" value="LRR_dom_sf"/>
</dbReference>
<keyword evidence="12" id="KW-1185">Reference proteome</keyword>
<evidence type="ECO:0000256" key="4">
    <source>
        <dbReference type="ARBA" id="ARBA00022737"/>
    </source>
</evidence>
<feature type="domain" description="F-box" evidence="10">
    <location>
        <begin position="139"/>
        <end position="186"/>
    </location>
</feature>
<evidence type="ECO:0000256" key="1">
    <source>
        <dbReference type="ARBA" id="ARBA00004286"/>
    </source>
</evidence>
<evidence type="ECO:0000256" key="7">
    <source>
        <dbReference type="ARBA" id="ARBA00022853"/>
    </source>
</evidence>
<dbReference type="EMBL" id="JH921428">
    <property type="protein sequence ID" value="EKD21333.1"/>
    <property type="molecule type" value="Genomic_DNA"/>
</dbReference>
<dbReference type="Pfam" id="PF12937">
    <property type="entry name" value="F-box-like"/>
    <property type="match status" value="1"/>
</dbReference>
<dbReference type="InterPro" id="IPR036047">
    <property type="entry name" value="F-box-like_dom_sf"/>
</dbReference>
<dbReference type="SUPFAM" id="SSF81383">
    <property type="entry name" value="F-box domain"/>
    <property type="match status" value="1"/>
</dbReference>
<dbReference type="InParanoid" id="K1XL68"/>
<dbReference type="Gene3D" id="3.80.10.10">
    <property type="entry name" value="Ribonuclease Inhibitor"/>
    <property type="match status" value="1"/>
</dbReference>
<dbReference type="eggNOG" id="ENOG502S69X">
    <property type="taxonomic scope" value="Eukaryota"/>
</dbReference>
<sequence length="564" mass="63367">MSRNFDREDGAGPLQRGRLRYQKQDYEGAVEAFTEAVDMSTDHMRMTALDARAATYEKLQQLLPALRDARSMIELKPKQSKGYLRAGKVLQLQEKQDLALKIYARGLAKVPASGIDRDRQHLVSFYEQLRSRMKPSKNRDILGRLPLELALMVCHHLSMRDRVIGLAVCKGWKKMLEGHKELWTTLDTSYARKAVSLKYLQIHFRRSGYTLDRALITLRAYIDEQKMKHLTKYCKQLRELHISGPGSIGDTLVSALPGEVKLERLTISQNTEITLHHTQMVLHKCRDSLIDVKFLKVIGSKIAFVPGRWSMAKSIKSIHLGTVEDACLDFNGLRDATPNATSVILNGWKIMLPLIDAKNWTALERLDLTNTSITSLPKYPATLKHLVLRKNPNLTFGVNDELPAHLPLLETFACSSTSLDGNALKLIVGDSIEGGNLKSLELGDRHVNERPSLVKDDFPASETVEELSLAGMLLNDRSAPEVVGLYPNLKRLDMSNTRITGVSVKAFVKMGIKWLKINGCESISIDAVQWARGKDVEVNHNFVGQGVQMRQHPSIRDSAFANNF</sequence>
<dbReference type="InterPro" id="IPR011990">
    <property type="entry name" value="TPR-like_helical_dom_sf"/>
</dbReference>
<keyword evidence="7" id="KW-0156">Chromatin regulator</keyword>
<evidence type="ECO:0000313" key="11">
    <source>
        <dbReference type="EMBL" id="EKD21333.1"/>
    </source>
</evidence>
<dbReference type="InterPro" id="IPR001611">
    <property type="entry name" value="Leu-rich_rpt"/>
</dbReference>
<keyword evidence="6 9" id="KW-0802">TPR repeat</keyword>
<dbReference type="GO" id="GO:0051879">
    <property type="term" value="F:Hsp90 protein binding"/>
    <property type="evidence" value="ECO:0007669"/>
    <property type="project" value="TreeGrafter"/>
</dbReference>
<dbReference type="FunCoup" id="K1XL68">
    <property type="interactions" value="89"/>
</dbReference>
<dbReference type="SUPFAM" id="SSF48452">
    <property type="entry name" value="TPR-like"/>
    <property type="match status" value="1"/>
</dbReference>
<evidence type="ECO:0000256" key="3">
    <source>
        <dbReference type="ARBA" id="ARBA00022454"/>
    </source>
</evidence>
<name>K1XL68_MARBU</name>
<dbReference type="KEGG" id="mbe:MBM_00446"/>
<dbReference type="GO" id="GO:0006281">
    <property type="term" value="P:DNA repair"/>
    <property type="evidence" value="ECO:0007669"/>
    <property type="project" value="UniProtKB-KW"/>
</dbReference>
<accession>K1XL68</accession>
<evidence type="ECO:0000256" key="2">
    <source>
        <dbReference type="ARBA" id="ARBA00010999"/>
    </source>
</evidence>
<dbReference type="PANTHER" id="PTHR22904">
    <property type="entry name" value="TPR REPEAT CONTAINING PROTEIN"/>
    <property type="match status" value="1"/>
</dbReference>
<protein>
    <submittedName>
        <fullName evidence="11">F-box domain protein</fullName>
    </submittedName>
</protein>
<dbReference type="Proteomes" id="UP000006753">
    <property type="component" value="Unassembled WGS sequence"/>
</dbReference>
<dbReference type="PANTHER" id="PTHR22904:SF523">
    <property type="entry name" value="STRESS-INDUCED-PHOSPHOPROTEIN 1"/>
    <property type="match status" value="1"/>
</dbReference>
<dbReference type="Gene3D" id="1.20.1280.50">
    <property type="match status" value="1"/>
</dbReference>
<evidence type="ECO:0000256" key="5">
    <source>
        <dbReference type="ARBA" id="ARBA00022763"/>
    </source>
</evidence>
<evidence type="ECO:0000256" key="6">
    <source>
        <dbReference type="ARBA" id="ARBA00022803"/>
    </source>
</evidence>
<evidence type="ECO:0000256" key="8">
    <source>
        <dbReference type="ARBA" id="ARBA00023204"/>
    </source>
</evidence>
<keyword evidence="4" id="KW-0677">Repeat</keyword>
<feature type="repeat" description="TPR" evidence="9">
    <location>
        <begin position="10"/>
        <end position="43"/>
    </location>
</feature>
<dbReference type="AlphaFoldDB" id="K1XL68"/>
<dbReference type="OMA" id="CERVICL"/>
<dbReference type="SUPFAM" id="SSF52047">
    <property type="entry name" value="RNI-like"/>
    <property type="match status" value="1"/>
</dbReference>
<keyword evidence="5" id="KW-0227">DNA damage</keyword>
<proteinExistence type="inferred from homology"/>
<dbReference type="HOGENOM" id="CLU_024395_0_1_1"/>
<dbReference type="GO" id="GO:0005694">
    <property type="term" value="C:chromosome"/>
    <property type="evidence" value="ECO:0007669"/>
    <property type="project" value="UniProtKB-SubCell"/>
</dbReference>
<keyword evidence="3" id="KW-0158">Chromosome</keyword>
<dbReference type="GeneID" id="18756381"/>
<comment type="similarity">
    <text evidence="2">Belongs to the Tonsoku family.</text>
</comment>
<dbReference type="PROSITE" id="PS50181">
    <property type="entry name" value="FBOX"/>
    <property type="match status" value="1"/>
</dbReference>
<dbReference type="STRING" id="1072389.K1XL68"/>
<gene>
    <name evidence="11" type="ORF">MBM_00446</name>
</gene>
<dbReference type="Gene3D" id="1.25.40.10">
    <property type="entry name" value="Tetratricopeptide repeat domain"/>
    <property type="match status" value="1"/>
</dbReference>
<evidence type="ECO:0000256" key="9">
    <source>
        <dbReference type="PROSITE-ProRule" id="PRU00339"/>
    </source>
</evidence>